<keyword evidence="1" id="KW-1133">Transmembrane helix</keyword>
<feature type="transmembrane region" description="Helical" evidence="1">
    <location>
        <begin position="26"/>
        <end position="45"/>
    </location>
</feature>
<evidence type="ECO:0000313" key="2">
    <source>
        <dbReference type="EMBL" id="MCZ0857307.1"/>
    </source>
</evidence>
<dbReference type="EMBL" id="JAPTMY010000007">
    <property type="protein sequence ID" value="MCZ0857307.1"/>
    <property type="molecule type" value="Genomic_DNA"/>
</dbReference>
<comment type="caution">
    <text evidence="2">The sequence shown here is derived from an EMBL/GenBank/DDBJ whole genome shotgun (WGS) entry which is preliminary data.</text>
</comment>
<sequence>MVHGFFDDVSRWSREHTRWEWSDTRLVLYCGAVWLVCIVLGFGSLLRDLVHSPVRHVILLCSVSLTVWLLLPVVQAVVRRAPLRRALRCAVSAFSLAAGAGGGGALWGMWLIARASHIAADYALEATVPCALLALFGVVGIAVLAWGPDTGPRKELSA</sequence>
<feature type="transmembrane region" description="Helical" evidence="1">
    <location>
        <begin position="57"/>
        <end position="78"/>
    </location>
</feature>
<keyword evidence="1" id="KW-0812">Transmembrane</keyword>
<feature type="transmembrane region" description="Helical" evidence="1">
    <location>
        <begin position="90"/>
        <end position="110"/>
    </location>
</feature>
<proteinExistence type="predicted"/>
<evidence type="ECO:0000313" key="3">
    <source>
        <dbReference type="Proteomes" id="UP001072034"/>
    </source>
</evidence>
<gene>
    <name evidence="2" type="ORF">OHJ16_04525</name>
</gene>
<protein>
    <submittedName>
        <fullName evidence="2">Pre-mRNA-splicing factor</fullName>
    </submittedName>
</protein>
<feature type="transmembrane region" description="Helical" evidence="1">
    <location>
        <begin position="122"/>
        <end position="146"/>
    </location>
</feature>
<evidence type="ECO:0000256" key="1">
    <source>
        <dbReference type="SAM" id="Phobius"/>
    </source>
</evidence>
<accession>A0ABT4I7Q2</accession>
<name>A0ABT4I7Q2_9ACTO</name>
<organism evidence="2 3">
    <name type="scientific">Actinomyces israelii</name>
    <dbReference type="NCBI Taxonomy" id="1659"/>
    <lineage>
        <taxon>Bacteria</taxon>
        <taxon>Bacillati</taxon>
        <taxon>Actinomycetota</taxon>
        <taxon>Actinomycetes</taxon>
        <taxon>Actinomycetales</taxon>
        <taxon>Actinomycetaceae</taxon>
        <taxon>Actinomyces</taxon>
    </lineage>
</organism>
<reference evidence="2" key="1">
    <citation type="submission" date="2022-10" db="EMBL/GenBank/DDBJ databases">
        <title>Genome sequence of Actinomyces israelii ATCC 10048.</title>
        <authorList>
            <person name="Watt R.M."/>
            <person name="Tong W.M."/>
        </authorList>
    </citation>
    <scope>NUCLEOTIDE SEQUENCE</scope>
    <source>
        <strain evidence="2">ATCC 10048</strain>
    </source>
</reference>
<keyword evidence="3" id="KW-1185">Reference proteome</keyword>
<keyword evidence="1" id="KW-0472">Membrane</keyword>
<dbReference type="RefSeq" id="WP_268916926.1">
    <property type="nucleotide sequence ID" value="NZ_JAPTMY010000007.1"/>
</dbReference>
<dbReference type="Proteomes" id="UP001072034">
    <property type="component" value="Unassembled WGS sequence"/>
</dbReference>